<name>A0A9D4XCK1_PEA</name>
<sequence>MANPHHLANEFPSFDLCIEDNKVPETIQTPTNESAENITPKNESENALTPTNENTIVEYLDMDEFDLNKLPALNFGVKKEEDGGLASIKWQTTLLADRAPLDFDLKVADEISFEDVAYRGSLESGAHDRSSVGFDLDLNRLDETPEAGSFSIGKMDIPLPSKQPSLSSGLSNGGSVSRDFDLNNGPGLDEVSTEVPTRTPQMKSTIPFSTSVHSTRTNNTEFGNYSSWFSPGNSYSAITVRRVHAQSSSSCVSKVSLASFV</sequence>
<dbReference type="AlphaFoldDB" id="A0A9D4XCK1"/>
<organism evidence="2 3">
    <name type="scientific">Pisum sativum</name>
    <name type="common">Garden pea</name>
    <name type="synonym">Lathyrus oleraceus</name>
    <dbReference type="NCBI Taxonomy" id="3888"/>
    <lineage>
        <taxon>Eukaryota</taxon>
        <taxon>Viridiplantae</taxon>
        <taxon>Streptophyta</taxon>
        <taxon>Embryophyta</taxon>
        <taxon>Tracheophyta</taxon>
        <taxon>Spermatophyta</taxon>
        <taxon>Magnoliopsida</taxon>
        <taxon>eudicotyledons</taxon>
        <taxon>Gunneridae</taxon>
        <taxon>Pentapetalae</taxon>
        <taxon>rosids</taxon>
        <taxon>fabids</taxon>
        <taxon>Fabales</taxon>
        <taxon>Fabaceae</taxon>
        <taxon>Papilionoideae</taxon>
        <taxon>50 kb inversion clade</taxon>
        <taxon>NPAAA clade</taxon>
        <taxon>Hologalegina</taxon>
        <taxon>IRL clade</taxon>
        <taxon>Fabeae</taxon>
        <taxon>Lathyrus</taxon>
    </lineage>
</organism>
<dbReference type="PANTHER" id="PTHR46548">
    <property type="entry name" value="BAH AND TFIIS DOMAIN-CONTAINING PROTEIN-RELATED"/>
    <property type="match status" value="1"/>
</dbReference>
<keyword evidence="3" id="KW-1185">Reference proteome</keyword>
<feature type="region of interest" description="Disordered" evidence="1">
    <location>
        <begin position="184"/>
        <end position="205"/>
    </location>
</feature>
<feature type="region of interest" description="Disordered" evidence="1">
    <location>
        <begin position="29"/>
        <end position="48"/>
    </location>
</feature>
<comment type="caution">
    <text evidence="2">The sequence shown here is derived from an EMBL/GenBank/DDBJ whole genome shotgun (WGS) entry which is preliminary data.</text>
</comment>
<evidence type="ECO:0000313" key="2">
    <source>
        <dbReference type="EMBL" id="KAI5417882.1"/>
    </source>
</evidence>
<evidence type="ECO:0000256" key="1">
    <source>
        <dbReference type="SAM" id="MobiDB-lite"/>
    </source>
</evidence>
<reference evidence="2 3" key="1">
    <citation type="journal article" date="2022" name="Nat. Genet.">
        <title>Improved pea reference genome and pan-genome highlight genomic features and evolutionary characteristics.</title>
        <authorList>
            <person name="Yang T."/>
            <person name="Liu R."/>
            <person name="Luo Y."/>
            <person name="Hu S."/>
            <person name="Wang D."/>
            <person name="Wang C."/>
            <person name="Pandey M.K."/>
            <person name="Ge S."/>
            <person name="Xu Q."/>
            <person name="Li N."/>
            <person name="Li G."/>
            <person name="Huang Y."/>
            <person name="Saxena R.K."/>
            <person name="Ji Y."/>
            <person name="Li M."/>
            <person name="Yan X."/>
            <person name="He Y."/>
            <person name="Liu Y."/>
            <person name="Wang X."/>
            <person name="Xiang C."/>
            <person name="Varshney R.K."/>
            <person name="Ding H."/>
            <person name="Gao S."/>
            <person name="Zong X."/>
        </authorList>
    </citation>
    <scope>NUCLEOTIDE SEQUENCE [LARGE SCALE GENOMIC DNA]</scope>
    <source>
        <strain evidence="2 3">cv. Zhongwan 6</strain>
    </source>
</reference>
<dbReference type="PANTHER" id="PTHR46548:SF2">
    <property type="entry name" value="BAH DOMAIN-CONTAINING PROTEIN"/>
    <property type="match status" value="1"/>
</dbReference>
<protein>
    <submittedName>
        <fullName evidence="2">Uncharacterized protein</fullName>
    </submittedName>
</protein>
<dbReference type="Gramene" id="Psat04G0249100-T1">
    <property type="protein sequence ID" value="KAI5417882.1"/>
    <property type="gene ID" value="KIW84_042491"/>
</dbReference>
<gene>
    <name evidence="2" type="ORF">KIW84_042491</name>
</gene>
<evidence type="ECO:0000313" key="3">
    <source>
        <dbReference type="Proteomes" id="UP001058974"/>
    </source>
</evidence>
<dbReference type="Proteomes" id="UP001058974">
    <property type="component" value="Chromosome 4"/>
</dbReference>
<proteinExistence type="predicted"/>
<dbReference type="EMBL" id="JAMSHJ010000004">
    <property type="protein sequence ID" value="KAI5417882.1"/>
    <property type="molecule type" value="Genomic_DNA"/>
</dbReference>
<feature type="compositionally biased region" description="Polar residues" evidence="1">
    <location>
        <begin position="194"/>
        <end position="205"/>
    </location>
</feature>
<accession>A0A9D4XCK1</accession>